<evidence type="ECO:0000313" key="1">
    <source>
        <dbReference type="EMBL" id="UPL15412.1"/>
    </source>
</evidence>
<dbReference type="EMBL" id="CP078077">
    <property type="protein sequence ID" value="UPL15412.1"/>
    <property type="molecule type" value="Genomic_DNA"/>
</dbReference>
<dbReference type="Gene3D" id="1.10.8.1060">
    <property type="entry name" value="Corynebacterium glutamicum thioredoxin-dependent arsenate reductase, N-terminal domain"/>
    <property type="match status" value="1"/>
</dbReference>
<dbReference type="RefSeq" id="WP_247632363.1">
    <property type="nucleotide sequence ID" value="NZ_CP078077.1"/>
</dbReference>
<gene>
    <name evidence="1" type="ORF">KV396_13395</name>
</gene>
<dbReference type="NCBIfam" id="NF046112">
    <property type="entry name" value="MSMEG_6209_Nter"/>
    <property type="match status" value="1"/>
</dbReference>
<accession>A0ABY4IS19</accession>
<dbReference type="Pfam" id="PF12085">
    <property type="entry name" value="DUF3562"/>
    <property type="match status" value="1"/>
</dbReference>
<proteinExistence type="predicted"/>
<sequence length="76" mass="8635">MSERNDEANTAAMLDRIATRFPDVPRESIEHIAHEEHERLSGGRIQDYVPVLVEKETVERLRTGAIPVQTPIPEES</sequence>
<keyword evidence="2" id="KW-1185">Reference proteome</keyword>
<dbReference type="InterPro" id="IPR021945">
    <property type="entry name" value="DUF3562"/>
</dbReference>
<evidence type="ECO:0000313" key="2">
    <source>
        <dbReference type="Proteomes" id="UP000831963"/>
    </source>
</evidence>
<dbReference type="Proteomes" id="UP000831963">
    <property type="component" value="Chromosome"/>
</dbReference>
<organism evidence="1 2">
    <name type="scientific">Microbacterium galbinum</name>
    <dbReference type="NCBI Taxonomy" id="2851646"/>
    <lineage>
        <taxon>Bacteria</taxon>
        <taxon>Bacillati</taxon>
        <taxon>Actinomycetota</taxon>
        <taxon>Actinomycetes</taxon>
        <taxon>Micrococcales</taxon>
        <taxon>Microbacteriaceae</taxon>
        <taxon>Microbacterium</taxon>
    </lineage>
</organism>
<reference evidence="1 2" key="1">
    <citation type="submission" date="2021-06" db="EMBL/GenBank/DDBJ databases">
        <title>Genome-based taxonomic framework of Microbacterium strains isolated from marine environment, the description of four new species and reclassification of four preexisting species.</title>
        <authorList>
            <person name="Lee S.D."/>
            <person name="Kim S.-M."/>
            <person name="Byeon Y.-S."/>
            <person name="Yang H.L."/>
            <person name="Kim I.S."/>
        </authorList>
    </citation>
    <scope>NUCLEOTIDE SEQUENCE [LARGE SCALE GENOMIC DNA]</scope>
    <source>
        <strain evidence="1 2">SSW1-36</strain>
    </source>
</reference>
<protein>
    <submittedName>
        <fullName evidence="1">DUF3562 domain-containing protein</fullName>
    </submittedName>
</protein>
<name>A0ABY4IS19_9MICO</name>